<reference evidence="5" key="1">
    <citation type="submission" date="2021-06" db="EMBL/GenBank/DDBJ databases">
        <authorList>
            <person name="Kallberg Y."/>
            <person name="Tangrot J."/>
            <person name="Rosling A."/>
        </authorList>
    </citation>
    <scope>NUCLEOTIDE SEQUENCE</scope>
    <source>
        <strain evidence="5">MT106</strain>
    </source>
</reference>
<feature type="non-terminal residue" evidence="5">
    <location>
        <position position="1"/>
    </location>
</feature>
<dbReference type="Proteomes" id="UP000789831">
    <property type="component" value="Unassembled WGS sequence"/>
</dbReference>
<feature type="transmembrane region" description="Helical" evidence="3">
    <location>
        <begin position="375"/>
        <end position="400"/>
    </location>
</feature>
<protein>
    <submittedName>
        <fullName evidence="5">7241_t:CDS:1</fullName>
    </submittedName>
</protein>
<name>A0A9N9E6G4_9GLOM</name>
<evidence type="ECO:0000313" key="6">
    <source>
        <dbReference type="Proteomes" id="UP000789831"/>
    </source>
</evidence>
<dbReference type="PANTHER" id="PTHR46093:SF3">
    <property type="entry name" value="ACYL-COA-BINDING DOMAIN-CONTAINING PROTEIN 4"/>
    <property type="match status" value="1"/>
</dbReference>
<evidence type="ECO:0000259" key="4">
    <source>
        <dbReference type="Pfam" id="PF24981"/>
    </source>
</evidence>
<dbReference type="Gene3D" id="2.120.10.80">
    <property type="entry name" value="Kelch-type beta propeller"/>
    <property type="match status" value="2"/>
</dbReference>
<dbReference type="InterPro" id="IPR056737">
    <property type="entry name" value="Beta-prop_ATRN-MKLN-like"/>
</dbReference>
<dbReference type="EMBL" id="CAJVPL010006448">
    <property type="protein sequence ID" value="CAG8664480.1"/>
    <property type="molecule type" value="Genomic_DNA"/>
</dbReference>
<keyword evidence="3" id="KW-0812">Transmembrane</keyword>
<proteinExistence type="predicted"/>
<keyword evidence="2" id="KW-0677">Repeat</keyword>
<evidence type="ECO:0000256" key="3">
    <source>
        <dbReference type="SAM" id="Phobius"/>
    </source>
</evidence>
<gene>
    <name evidence="5" type="ORF">AGERDE_LOCUS11977</name>
</gene>
<evidence type="ECO:0000256" key="1">
    <source>
        <dbReference type="ARBA" id="ARBA00022441"/>
    </source>
</evidence>
<evidence type="ECO:0000313" key="5">
    <source>
        <dbReference type="EMBL" id="CAG8664480.1"/>
    </source>
</evidence>
<evidence type="ECO:0000256" key="2">
    <source>
        <dbReference type="ARBA" id="ARBA00022737"/>
    </source>
</evidence>
<dbReference type="SUPFAM" id="SSF117281">
    <property type="entry name" value="Kelch motif"/>
    <property type="match status" value="1"/>
</dbReference>
<keyword evidence="3" id="KW-1133">Transmembrane helix</keyword>
<keyword evidence="1" id="KW-0880">Kelch repeat</keyword>
<keyword evidence="6" id="KW-1185">Reference proteome</keyword>
<keyword evidence="3" id="KW-0472">Membrane</keyword>
<accession>A0A9N9E6G4</accession>
<sequence length="427" mass="46973">LIIISEIPNVKAIFAGRYAHNANLIDSRIYYLGGIDERDKLLDDFFFLDVSGGTNFNDYSFQNFPVDRANPGISWGATITTQHSIIYLYGGLKANNEVWQLANNSYSIDVKNSPLWTEKEIPLETGPAGRRSMTSIIDKAGIMYVFGGSNQTINGVTRGNYDRTMYKFDTATGLWSQAPLRTSGIDSTTLPGFDYSATLLDDGKNIYIGGQLANGVYLDMNKIWSYNTINDQWTLNRAGGISVTARASHSAVLANDRTSIIIYGGWGEPNPITDDQALIILDTTTWTWSKPSITNPSLTRHAHTATLYKNYMIVAFGAHQDKFDSQIISSNFISILDISKFKWVTSIDNNQTNSLPNNQTSNPPSSSSDNSGSRLAIIIGASAAGFVGFTILIIAGVLLYRHLDQKKMNERAEAGMSEVVVVQPNII</sequence>
<dbReference type="OrthoDB" id="432528at2759"/>
<dbReference type="AlphaFoldDB" id="A0A9N9E6G4"/>
<feature type="domain" description="Attractin/MKLN-like beta-propeller" evidence="4">
    <location>
        <begin position="86"/>
        <end position="351"/>
    </location>
</feature>
<dbReference type="InterPro" id="IPR015915">
    <property type="entry name" value="Kelch-typ_b-propeller"/>
</dbReference>
<dbReference type="Pfam" id="PF24981">
    <property type="entry name" value="Beta-prop_ATRN-LZTR1"/>
    <property type="match status" value="1"/>
</dbReference>
<comment type="caution">
    <text evidence="5">The sequence shown here is derived from an EMBL/GenBank/DDBJ whole genome shotgun (WGS) entry which is preliminary data.</text>
</comment>
<dbReference type="PANTHER" id="PTHR46093">
    <property type="entry name" value="ACYL-COA-BINDING DOMAIN-CONTAINING PROTEIN 5"/>
    <property type="match status" value="1"/>
</dbReference>
<organism evidence="5 6">
    <name type="scientific">Ambispora gerdemannii</name>
    <dbReference type="NCBI Taxonomy" id="144530"/>
    <lineage>
        <taxon>Eukaryota</taxon>
        <taxon>Fungi</taxon>
        <taxon>Fungi incertae sedis</taxon>
        <taxon>Mucoromycota</taxon>
        <taxon>Glomeromycotina</taxon>
        <taxon>Glomeromycetes</taxon>
        <taxon>Archaeosporales</taxon>
        <taxon>Ambisporaceae</taxon>
        <taxon>Ambispora</taxon>
    </lineage>
</organism>